<organism evidence="9 10">
    <name type="scientific">Thiomicrorhabdus heinhorstiae</name>
    <dbReference type="NCBI Taxonomy" id="2748010"/>
    <lineage>
        <taxon>Bacteria</taxon>
        <taxon>Pseudomonadati</taxon>
        <taxon>Pseudomonadota</taxon>
        <taxon>Gammaproteobacteria</taxon>
        <taxon>Thiotrichales</taxon>
        <taxon>Piscirickettsiaceae</taxon>
        <taxon>Thiomicrorhabdus</taxon>
    </lineage>
</organism>
<dbReference type="Gene3D" id="3.30.2010.10">
    <property type="entry name" value="Metalloproteases ('zincins'), catalytic domain"/>
    <property type="match status" value="1"/>
</dbReference>
<keyword evidence="2" id="KW-0645">Protease</keyword>
<name>A0ABS0BZF2_9GAMM</name>
<evidence type="ECO:0000256" key="7">
    <source>
        <dbReference type="SAM" id="SignalP"/>
    </source>
</evidence>
<dbReference type="Proteomes" id="UP001193680">
    <property type="component" value="Unassembled WGS sequence"/>
</dbReference>
<dbReference type="CDD" id="cd07333">
    <property type="entry name" value="M48C_bepA_like"/>
    <property type="match status" value="1"/>
</dbReference>
<evidence type="ECO:0000256" key="1">
    <source>
        <dbReference type="ARBA" id="ARBA00001947"/>
    </source>
</evidence>
<comment type="cofactor">
    <cofactor evidence="1">
        <name>Zn(2+)</name>
        <dbReference type="ChEBI" id="CHEBI:29105"/>
    </cofactor>
</comment>
<dbReference type="EMBL" id="JACBGI020000028">
    <property type="protein sequence ID" value="MBF6058824.1"/>
    <property type="molecule type" value="Genomic_DNA"/>
</dbReference>
<dbReference type="GO" id="GO:0008237">
    <property type="term" value="F:metallopeptidase activity"/>
    <property type="evidence" value="ECO:0007669"/>
    <property type="project" value="UniProtKB-KW"/>
</dbReference>
<dbReference type="PANTHER" id="PTHR22726">
    <property type="entry name" value="METALLOENDOPEPTIDASE OMA1"/>
    <property type="match status" value="1"/>
</dbReference>
<feature type="signal peptide" evidence="7">
    <location>
        <begin position="1"/>
        <end position="27"/>
    </location>
</feature>
<evidence type="ECO:0000256" key="4">
    <source>
        <dbReference type="ARBA" id="ARBA00022801"/>
    </source>
</evidence>
<sequence length="497" mass="56435">MPFRQSVKHFLMHLSWIFILPSSGAYAYQTQLPDLGSPDLIEYDTQTEQRLGRAFSVALHTEFDLNYDPEILNYIRRIGERVITQTGDNRAFSFYVINNPSINAFAGPDGVIGIHTGLIEAVRSEDELASVIAHEVAHITQRHLSRQYEYQESEGSIASIASIIAAILVGTQDPNAGMAILMGGQGYVTQKQLSNSRQHEAEADFTGIKFLYKAGYNPKAMARFFGRLSRQSMSNSGQIPEILRTHPVTENRLAAAEDRAQTMPPFKPREDNGDLRLIQLRLQSRQKQELGKLFNEIPLNDDQRCYQLNDLDSNPADKNITKKLKNLQCLVKLAKSESKQPLYTDLLLEKLTGIINNSGLPKKDRTDWVSQTKEIANFAQILYPQRQDISIRYAEFLEAIGDSKQAKSLLLQHSSDHYNFLINQKLAEIANQNKDWGYAYFYQAQAQYNIGNIKYTAHLLKQAKEKNKNANNDLTAEITLFENQNRNQLNSVEKTEE</sequence>
<keyword evidence="10" id="KW-1185">Reference proteome</keyword>
<evidence type="ECO:0000256" key="2">
    <source>
        <dbReference type="ARBA" id="ARBA00022670"/>
    </source>
</evidence>
<evidence type="ECO:0000256" key="6">
    <source>
        <dbReference type="ARBA" id="ARBA00023049"/>
    </source>
</evidence>
<evidence type="ECO:0000259" key="8">
    <source>
        <dbReference type="Pfam" id="PF01435"/>
    </source>
</evidence>
<reference evidence="9 10" key="1">
    <citation type="submission" date="2020-06" db="EMBL/GenBank/DDBJ databases">
        <authorList>
            <person name="Scott K."/>
        </authorList>
    </citation>
    <scope>NUCLEOTIDE SEQUENCE [LARGE SCALE GENOMIC DNA]</scope>
    <source>
        <strain evidence="9 10">HH1</strain>
    </source>
</reference>
<dbReference type="InterPro" id="IPR051156">
    <property type="entry name" value="Mito/Outer_Membr_Metalloprot"/>
</dbReference>
<keyword evidence="3" id="KW-0479">Metal-binding</keyword>
<gene>
    <name evidence="9" type="ORF">H8792_010770</name>
</gene>
<evidence type="ECO:0000313" key="9">
    <source>
        <dbReference type="EMBL" id="MBF6058824.1"/>
    </source>
</evidence>
<proteinExistence type="predicted"/>
<evidence type="ECO:0000313" key="10">
    <source>
        <dbReference type="Proteomes" id="UP001193680"/>
    </source>
</evidence>
<keyword evidence="7" id="KW-0732">Signal</keyword>
<dbReference type="PANTHER" id="PTHR22726:SF1">
    <property type="entry name" value="METALLOENDOPEPTIDASE OMA1, MITOCHONDRIAL"/>
    <property type="match status" value="1"/>
</dbReference>
<protein>
    <submittedName>
        <fullName evidence="9">M48 family metalloprotease</fullName>
    </submittedName>
</protein>
<accession>A0ABS0BZF2</accession>
<dbReference type="InterPro" id="IPR001915">
    <property type="entry name" value="Peptidase_M48"/>
</dbReference>
<feature type="chain" id="PRO_5046504480" evidence="7">
    <location>
        <begin position="28"/>
        <end position="497"/>
    </location>
</feature>
<dbReference type="Pfam" id="PF01435">
    <property type="entry name" value="Peptidase_M48"/>
    <property type="match status" value="1"/>
</dbReference>
<dbReference type="RefSeq" id="WP_185978969.1">
    <property type="nucleotide sequence ID" value="NZ_JACBGI020000028.1"/>
</dbReference>
<evidence type="ECO:0000256" key="5">
    <source>
        <dbReference type="ARBA" id="ARBA00022833"/>
    </source>
</evidence>
<keyword evidence="6 9" id="KW-0482">Metalloprotease</keyword>
<keyword evidence="4" id="KW-0378">Hydrolase</keyword>
<feature type="domain" description="Peptidase M48" evidence="8">
    <location>
        <begin position="74"/>
        <end position="259"/>
    </location>
</feature>
<reference evidence="9 10" key="2">
    <citation type="submission" date="2020-11" db="EMBL/GenBank/DDBJ databases">
        <title>Sulfur oxidizing isolate from Hospital Hole Sinkhole.</title>
        <authorList>
            <person name="Scott K.M."/>
        </authorList>
    </citation>
    <scope>NUCLEOTIDE SEQUENCE [LARGE SCALE GENOMIC DNA]</scope>
    <source>
        <strain evidence="9 10">HH1</strain>
    </source>
</reference>
<keyword evidence="5" id="KW-0862">Zinc</keyword>
<evidence type="ECO:0000256" key="3">
    <source>
        <dbReference type="ARBA" id="ARBA00022723"/>
    </source>
</evidence>
<comment type="caution">
    <text evidence="9">The sequence shown here is derived from an EMBL/GenBank/DDBJ whole genome shotgun (WGS) entry which is preliminary data.</text>
</comment>